<dbReference type="InterPro" id="IPR011049">
    <property type="entry name" value="Serralysin-like_metalloprot_C"/>
</dbReference>
<feature type="region of interest" description="Disordered" evidence="3">
    <location>
        <begin position="1"/>
        <end position="32"/>
    </location>
</feature>
<dbReference type="GO" id="GO:0005576">
    <property type="term" value="C:extracellular region"/>
    <property type="evidence" value="ECO:0007669"/>
    <property type="project" value="UniProtKB-SubCell"/>
</dbReference>
<dbReference type="InterPro" id="IPR018511">
    <property type="entry name" value="Hemolysin-typ_Ca-bd_CS"/>
</dbReference>
<accession>A0A328AKR5</accession>
<dbReference type="EMBL" id="QFYQ01000001">
    <property type="protein sequence ID" value="RAK55189.1"/>
    <property type="molecule type" value="Genomic_DNA"/>
</dbReference>
<comment type="subcellular location">
    <subcellularLocation>
        <location evidence="1">Secreted</location>
    </subcellularLocation>
</comment>
<organism evidence="4 5">
    <name type="scientific">Phenylobacterium soli</name>
    <dbReference type="NCBI Taxonomy" id="2170551"/>
    <lineage>
        <taxon>Bacteria</taxon>
        <taxon>Pseudomonadati</taxon>
        <taxon>Pseudomonadota</taxon>
        <taxon>Alphaproteobacteria</taxon>
        <taxon>Caulobacterales</taxon>
        <taxon>Caulobacteraceae</taxon>
        <taxon>Phenylobacterium</taxon>
    </lineage>
</organism>
<dbReference type="PANTHER" id="PTHR38340">
    <property type="entry name" value="S-LAYER PROTEIN"/>
    <property type="match status" value="1"/>
</dbReference>
<proteinExistence type="predicted"/>
<dbReference type="GO" id="GO:0005509">
    <property type="term" value="F:calcium ion binding"/>
    <property type="evidence" value="ECO:0007669"/>
    <property type="project" value="InterPro"/>
</dbReference>
<evidence type="ECO:0008006" key="6">
    <source>
        <dbReference type="Google" id="ProtNLM"/>
    </source>
</evidence>
<dbReference type="Pfam" id="PF00353">
    <property type="entry name" value="HemolysinCabind"/>
    <property type="match status" value="2"/>
</dbReference>
<keyword evidence="5" id="KW-1185">Reference proteome</keyword>
<keyword evidence="2" id="KW-0964">Secreted</keyword>
<reference evidence="5" key="1">
    <citation type="submission" date="2018-05" db="EMBL/GenBank/DDBJ databases">
        <authorList>
            <person name="Li X."/>
        </authorList>
    </citation>
    <scope>NUCLEOTIDE SEQUENCE [LARGE SCALE GENOMIC DNA]</scope>
    <source>
        <strain evidence="5">LX32</strain>
    </source>
</reference>
<protein>
    <recommendedName>
        <fullName evidence="6">Calcium-binding protein</fullName>
    </recommendedName>
</protein>
<dbReference type="PROSITE" id="PS00330">
    <property type="entry name" value="HEMOLYSIN_CALCIUM"/>
    <property type="match status" value="4"/>
</dbReference>
<evidence type="ECO:0000313" key="5">
    <source>
        <dbReference type="Proteomes" id="UP000249254"/>
    </source>
</evidence>
<dbReference type="InterPro" id="IPR001343">
    <property type="entry name" value="Hemolysn_Ca-bd"/>
</dbReference>
<comment type="caution">
    <text evidence="4">The sequence shown here is derived from an EMBL/GenBank/DDBJ whole genome shotgun (WGS) entry which is preliminary data.</text>
</comment>
<evidence type="ECO:0000256" key="2">
    <source>
        <dbReference type="ARBA" id="ARBA00022525"/>
    </source>
</evidence>
<evidence type="ECO:0000313" key="4">
    <source>
        <dbReference type="EMBL" id="RAK55189.1"/>
    </source>
</evidence>
<dbReference type="PANTHER" id="PTHR38340:SF1">
    <property type="entry name" value="S-LAYER PROTEIN"/>
    <property type="match status" value="1"/>
</dbReference>
<dbReference type="AlphaFoldDB" id="A0A328AKR5"/>
<dbReference type="Proteomes" id="UP000249254">
    <property type="component" value="Unassembled WGS sequence"/>
</dbReference>
<dbReference type="OrthoDB" id="7175628at2"/>
<dbReference type="Gene3D" id="2.150.10.10">
    <property type="entry name" value="Serralysin-like metalloprotease, C-terminal"/>
    <property type="match status" value="2"/>
</dbReference>
<dbReference type="SUPFAM" id="SSF51120">
    <property type="entry name" value="beta-Roll"/>
    <property type="match status" value="2"/>
</dbReference>
<gene>
    <name evidence="4" type="ORF">DJ017_11985</name>
</gene>
<sequence>MWEGRSATAAQPPREPTRRLSPSARTTSDEASVAWPPGCINSCSSRASCAIAAHFSGRRRAMPLTSDHPPIGVADSLTLSANDAATLSTGLGPDGVMIDILANDTDPDAGDAAHFWLFDWSQPVDASGNPIGTLAITATADGRQALSFFSDDAALQVGTHTVTFSYRVADQWASQGDASTWPYSVSQQTTVTLTISGNSIPGETLCGTNHNQTLTGGGGNDALIGGNGRDTLIGGAGADTLVGGNGKDLLQGGDGNDRIYGGVHDLGVCHCHDDNDDDHHGEHGLGAIANAIKSFIEDISDGAPDTINGGAGDDTLSGGVGPDKFVFDYGFGHDEITDFRPWIDTIAVDHNMWGSFADLKAHAVQVDHSVVITSDFGGYTLTLDGISLRDLRSHDFLFT</sequence>
<evidence type="ECO:0000256" key="3">
    <source>
        <dbReference type="SAM" id="MobiDB-lite"/>
    </source>
</evidence>
<evidence type="ECO:0000256" key="1">
    <source>
        <dbReference type="ARBA" id="ARBA00004613"/>
    </source>
</evidence>
<dbReference type="InterPro" id="IPR050557">
    <property type="entry name" value="RTX_toxin/Mannuronan_C5-epim"/>
</dbReference>
<dbReference type="PRINTS" id="PR00313">
    <property type="entry name" value="CABNDNGRPT"/>
</dbReference>
<name>A0A328AKR5_9CAUL</name>